<dbReference type="InterPro" id="IPR036542">
    <property type="entry name" value="PTS_IIA_lac/cel_sf"/>
</dbReference>
<keyword evidence="3" id="KW-0808">Transferase</keyword>
<evidence type="ECO:0000256" key="6">
    <source>
        <dbReference type="PIRSR" id="PIRSR000699-2"/>
    </source>
</evidence>
<comment type="caution">
    <text evidence="8">The sequence shown here is derived from an EMBL/GenBank/DDBJ whole genome shotgun (WGS) entry which is preliminary data.</text>
</comment>
<dbReference type="Gene3D" id="1.20.58.80">
    <property type="entry name" value="Phosphotransferase system, lactose/cellobiose-type IIA subunit"/>
    <property type="match status" value="1"/>
</dbReference>
<dbReference type="PROSITE" id="PS51095">
    <property type="entry name" value="PTS_EIIA_TYPE_3"/>
    <property type="match status" value="1"/>
</dbReference>
<dbReference type="EMBL" id="SMBP01000008">
    <property type="protein sequence ID" value="TCU60154.1"/>
    <property type="molecule type" value="Genomic_DNA"/>
</dbReference>
<evidence type="ECO:0000313" key="8">
    <source>
        <dbReference type="EMBL" id="TCU60154.1"/>
    </source>
</evidence>
<name>A0A4R3TG32_9FIRM</name>
<dbReference type="PIRSF" id="PIRSF000699">
    <property type="entry name" value="PTS_IILac_III"/>
    <property type="match status" value="1"/>
</dbReference>
<accession>A0A4R3TG32</accession>
<dbReference type="GO" id="GO:0009401">
    <property type="term" value="P:phosphoenolpyruvate-dependent sugar phosphotransferase system"/>
    <property type="evidence" value="ECO:0007669"/>
    <property type="project" value="UniProtKB-KW"/>
</dbReference>
<evidence type="ECO:0000256" key="2">
    <source>
        <dbReference type="ARBA" id="ARBA00022597"/>
    </source>
</evidence>
<dbReference type="PANTHER" id="PTHR34382:SF10">
    <property type="entry name" value="PTS SYSTEM OLIGO-BETA-MANNOSIDE-SPECIFIC EIIA COMPONENT"/>
    <property type="match status" value="1"/>
</dbReference>
<reference evidence="8 9" key="1">
    <citation type="submission" date="2019-03" db="EMBL/GenBank/DDBJ databases">
        <title>Genomic Encyclopedia of Type Strains, Phase IV (KMG-IV): sequencing the most valuable type-strain genomes for metagenomic binning, comparative biology and taxonomic classification.</title>
        <authorList>
            <person name="Goeker M."/>
        </authorList>
    </citation>
    <scope>NUCLEOTIDE SEQUENCE [LARGE SCALE GENOMIC DNA]</scope>
    <source>
        <strain evidence="8 9">DSM 29481</strain>
    </source>
</reference>
<gene>
    <name evidence="8" type="ORF">EDD61_10813</name>
</gene>
<keyword evidence="9" id="KW-1185">Reference proteome</keyword>
<keyword evidence="6" id="KW-0479">Metal-binding</keyword>
<evidence type="ECO:0000256" key="7">
    <source>
        <dbReference type="PROSITE-ProRule" id="PRU00418"/>
    </source>
</evidence>
<evidence type="ECO:0000256" key="4">
    <source>
        <dbReference type="ARBA" id="ARBA00022683"/>
    </source>
</evidence>
<keyword evidence="6" id="KW-0460">Magnesium</keyword>
<proteinExistence type="predicted"/>
<sequence length="107" mass="12040">MEGIEAVCFQIISFAGSAKSCYMEAIGAAEQDDYDKAKALMAEGDSCFHEGHRIHAQLITKEANQEKIDIRLLLIHAEDQMMAAETVQILAEKFIHLHERMYRIEGA</sequence>
<dbReference type="GO" id="GO:0016740">
    <property type="term" value="F:transferase activity"/>
    <property type="evidence" value="ECO:0007669"/>
    <property type="project" value="UniProtKB-KW"/>
</dbReference>
<dbReference type="GO" id="GO:0046872">
    <property type="term" value="F:metal ion binding"/>
    <property type="evidence" value="ECO:0007669"/>
    <property type="project" value="UniProtKB-KW"/>
</dbReference>
<dbReference type="InterPro" id="IPR003188">
    <property type="entry name" value="PTS_IIA_lac/cel"/>
</dbReference>
<evidence type="ECO:0000313" key="9">
    <source>
        <dbReference type="Proteomes" id="UP000295773"/>
    </source>
</evidence>
<feature type="binding site" evidence="6">
    <location>
        <position position="79"/>
    </location>
    <ligand>
        <name>Mg(2+)</name>
        <dbReference type="ChEBI" id="CHEBI:18420"/>
        <note>ligand shared between all trimeric partners</note>
    </ligand>
</feature>
<evidence type="ECO:0000256" key="3">
    <source>
        <dbReference type="ARBA" id="ARBA00022679"/>
    </source>
</evidence>
<evidence type="ECO:0000256" key="1">
    <source>
        <dbReference type="ARBA" id="ARBA00022448"/>
    </source>
</evidence>
<keyword evidence="4" id="KW-0598">Phosphotransferase system</keyword>
<comment type="cofactor">
    <cofactor evidence="6">
        <name>Mg(2+)</name>
        <dbReference type="ChEBI" id="CHEBI:18420"/>
    </cofactor>
    <text evidence="6">Binds 1 Mg(2+) ion per trimer.</text>
</comment>
<dbReference type="Proteomes" id="UP000295773">
    <property type="component" value="Unassembled WGS sequence"/>
</dbReference>
<dbReference type="RefSeq" id="WP_008979784.1">
    <property type="nucleotide sequence ID" value="NZ_DBGDHU010000017.1"/>
</dbReference>
<feature type="modified residue" description="Phosphohistidine; by HPr" evidence="7">
    <location>
        <position position="76"/>
    </location>
</feature>
<keyword evidence="2" id="KW-0762">Sugar transport</keyword>
<evidence type="ECO:0000256" key="5">
    <source>
        <dbReference type="PIRSR" id="PIRSR000699-1"/>
    </source>
</evidence>
<dbReference type="AlphaFoldDB" id="A0A4R3TG32"/>
<dbReference type="Pfam" id="PF02255">
    <property type="entry name" value="PTS_IIA"/>
    <property type="match status" value="1"/>
</dbReference>
<organism evidence="8 9">
    <name type="scientific">Longicatena caecimuris</name>
    <dbReference type="NCBI Taxonomy" id="1796635"/>
    <lineage>
        <taxon>Bacteria</taxon>
        <taxon>Bacillati</taxon>
        <taxon>Bacillota</taxon>
        <taxon>Erysipelotrichia</taxon>
        <taxon>Erysipelotrichales</taxon>
        <taxon>Erysipelotrichaceae</taxon>
        <taxon>Longicatena</taxon>
    </lineage>
</organism>
<protein>
    <submittedName>
        <fullName evidence="8">PTS system cellobiose-specific IIA component</fullName>
    </submittedName>
</protein>
<feature type="active site" description="Tele-phosphohistidine intermediate" evidence="5">
    <location>
        <position position="76"/>
    </location>
</feature>
<dbReference type="PANTHER" id="PTHR34382">
    <property type="entry name" value="PTS SYSTEM N,N'-DIACETYLCHITOBIOSE-SPECIFIC EIIA COMPONENT"/>
    <property type="match status" value="1"/>
</dbReference>
<keyword evidence="1" id="KW-0813">Transport</keyword>
<dbReference type="SUPFAM" id="SSF46973">
    <property type="entry name" value="Enzyme IIa from lactose specific PTS, IIa-lac"/>
    <property type="match status" value="1"/>
</dbReference>